<reference evidence="3" key="1">
    <citation type="journal article" date="2021" name="Evol. Appl.">
        <title>The genome of the Pyrenean desman and the effects of bottlenecks and inbreeding on the genomic landscape of an endangered species.</title>
        <authorList>
            <person name="Escoda L."/>
            <person name="Castresana J."/>
        </authorList>
    </citation>
    <scope>NUCLEOTIDE SEQUENCE</scope>
    <source>
        <strain evidence="3">IBE-C5619</strain>
    </source>
</reference>
<keyword evidence="2" id="KW-0472">Membrane</keyword>
<evidence type="ECO:0000313" key="3">
    <source>
        <dbReference type="EMBL" id="KAG8510376.1"/>
    </source>
</evidence>
<dbReference type="AlphaFoldDB" id="A0A8J5ZZ73"/>
<feature type="compositionally biased region" description="Basic and acidic residues" evidence="1">
    <location>
        <begin position="1"/>
        <end position="15"/>
    </location>
</feature>
<name>A0A8J5ZZ73_GALPY</name>
<feature type="region of interest" description="Disordered" evidence="1">
    <location>
        <begin position="1"/>
        <end position="43"/>
    </location>
</feature>
<sequence>MRGLTDRTNRTDSTDKQWQQQQQRKRSSREGEMHQGLGGLPASWPPGTHACHVVAVTALILESKKLTMLLTVIWVLHQGNFPTPVGESLIRSTLVSPTWRLALPLLLLHLVLPSLAFGKLLLAAVVLPQQWAYGYL</sequence>
<evidence type="ECO:0000313" key="4">
    <source>
        <dbReference type="Proteomes" id="UP000700334"/>
    </source>
</evidence>
<feature type="transmembrane region" description="Helical" evidence="2">
    <location>
        <begin position="101"/>
        <end position="127"/>
    </location>
</feature>
<evidence type="ECO:0000256" key="1">
    <source>
        <dbReference type="SAM" id="MobiDB-lite"/>
    </source>
</evidence>
<evidence type="ECO:0000256" key="2">
    <source>
        <dbReference type="SAM" id="Phobius"/>
    </source>
</evidence>
<comment type="caution">
    <text evidence="3">The sequence shown here is derived from an EMBL/GenBank/DDBJ whole genome shotgun (WGS) entry which is preliminary data.</text>
</comment>
<gene>
    <name evidence="3" type="ORF">J0S82_017903</name>
</gene>
<accession>A0A8J5ZZ73</accession>
<protein>
    <submittedName>
        <fullName evidence="3">Uncharacterized protein</fullName>
    </submittedName>
</protein>
<dbReference type="Proteomes" id="UP000700334">
    <property type="component" value="Unassembled WGS sequence"/>
</dbReference>
<keyword evidence="4" id="KW-1185">Reference proteome</keyword>
<organism evidence="3 4">
    <name type="scientific">Galemys pyrenaicus</name>
    <name type="common">Iberian desman</name>
    <name type="synonym">Pyrenean desman</name>
    <dbReference type="NCBI Taxonomy" id="202257"/>
    <lineage>
        <taxon>Eukaryota</taxon>
        <taxon>Metazoa</taxon>
        <taxon>Chordata</taxon>
        <taxon>Craniata</taxon>
        <taxon>Vertebrata</taxon>
        <taxon>Euteleostomi</taxon>
        <taxon>Mammalia</taxon>
        <taxon>Eutheria</taxon>
        <taxon>Laurasiatheria</taxon>
        <taxon>Eulipotyphla</taxon>
        <taxon>Talpidae</taxon>
        <taxon>Galemys</taxon>
    </lineage>
</organism>
<keyword evidence="2" id="KW-1133">Transmembrane helix</keyword>
<dbReference type="EMBL" id="JAGFMF010011871">
    <property type="protein sequence ID" value="KAG8510376.1"/>
    <property type="molecule type" value="Genomic_DNA"/>
</dbReference>
<proteinExistence type="predicted"/>
<keyword evidence="2" id="KW-0812">Transmembrane</keyword>